<keyword evidence="4" id="KW-0862">Zinc</keyword>
<evidence type="ECO:0000256" key="4">
    <source>
        <dbReference type="PROSITE-ProRule" id="PRU00042"/>
    </source>
</evidence>
<organism evidence="10 11">
    <name type="scientific">Phomopsis amygdali</name>
    <name type="common">Fusicoccum amygdali</name>
    <dbReference type="NCBI Taxonomy" id="1214568"/>
    <lineage>
        <taxon>Eukaryota</taxon>
        <taxon>Fungi</taxon>
        <taxon>Dikarya</taxon>
        <taxon>Ascomycota</taxon>
        <taxon>Pezizomycotina</taxon>
        <taxon>Sordariomycetes</taxon>
        <taxon>Sordariomycetidae</taxon>
        <taxon>Diaporthales</taxon>
        <taxon>Diaporthaceae</taxon>
        <taxon>Diaporthe</taxon>
    </lineage>
</organism>
<keyword evidence="11" id="KW-1185">Reference proteome</keyword>
<dbReference type="InterPro" id="IPR050224">
    <property type="entry name" value="TALE_homeobox"/>
</dbReference>
<sequence>MPTIPEDSVMEDFVHWDKAEPALGSADTAPSSGKNLDFQPVRENQDFDLALANIDGDDFSFWALEHFETSNLAPASAQTGPLPIGKASNVAALDLCECPDDPCDSCEASGFACKRLEEGEYKGYCTTCVALKNNCSFGLAPSVATSTEPFPSNQWPVSGQHGSVLREDVNALRSSSSPDLETLVNGAESLQDNSPNPPAVPKIGARFSRESVRILKAWLSTHSTRPYPTDDERETLQRQTGLNKTQIANWLANARRRSKGKFQPTRSASPSVRGFSGAVEIPRRRATPSSAEHMNPLQRWQNSPPENEPASVTAIASAILNNSNSSGLDSPNSMSLNYNFTDDDADRSCKGSSASSFGTSPSSASLVSGFSHHSRGSFGSFGSIQHRGRRRRRRRTAPKQGDETVGLNTPLKTFQCTFCTESFRTKHDWQRHEKSLHLSLERWVCCPKGSRVPNPDSGQLCCAFCGVSQPDNAHSESHNFTACQERQLDERTFYRKDHLRQHLKLVHNSKYLNWSMDSWKAATPDIKSRCGFCGLSLASWGLRVDHLAEHFKTGSDMKDWKGDWGFENAVLSNVENAMPPWFIHQERQSPLPFQASQQSPESPRNAYELIKIELAYYLRNTRDAMGATPSDDEMQHEACRIIYAAEPLSHGGQVSEASWFRDLLLSSDEIKNRAQLSRLRGPAENCLGRLQINGQERIFENCPMEHQLNEFVKARTLLGLNTMDYELQVEVCNIVGRMEEKSIMPSEDVANFVLRLIYKDPSWMSGFRQRAGLPTPHEALDPEGQSAVNSTIHNYSQLEIELAEFTRNQRAMGSSPTDDELRSHARCVVYKCSKSQNETAADNTAWLDAFKQRHLQAETSQTSPSNSNSPTHTLEPLMPGPNTTRSSAAGPTFSPFSGSGTNSPANAHCPESSLMCGMKRSQLFLNGSGNYRQLVRELARHVASSMSPNNPNRHVPTDEEIRHQARWILYDDGDPFNVTPADSAEWLIRFKRSTGILPATDGPGLPNDFIGSGLQARLQGTHSASDSPKSTMLAHTPFIGQNASESHGFNTDFNVFSSQTYGNPGLSGPSNPGAVFSSQDFEDKLVQFAVAEVATSGRMPADEALTARAKEILGFEVWQAEATPADDPELLGRFKVLVVDKVRTVLGDPGDGNHNNKHSSPIQHTSTISSPSPTNHHSERGMDAIDPGLLPDLPPAGADRKKSSVSPLPGDVQVAISEARLDEILRDI</sequence>
<evidence type="ECO:0000259" key="7">
    <source>
        <dbReference type="PROSITE" id="PS50071"/>
    </source>
</evidence>
<dbReference type="PANTHER" id="PTHR11850">
    <property type="entry name" value="HOMEOBOX PROTEIN TRANSCRIPTION FACTORS"/>
    <property type="match status" value="1"/>
</dbReference>
<evidence type="ECO:0000259" key="8">
    <source>
        <dbReference type="PROSITE" id="PS50157"/>
    </source>
</evidence>
<feature type="domain" description="C2H2-type" evidence="8">
    <location>
        <begin position="414"/>
        <end position="442"/>
    </location>
</feature>
<dbReference type="PROSITE" id="PS50071">
    <property type="entry name" value="HOMEOBOX_2"/>
    <property type="match status" value="1"/>
</dbReference>
<dbReference type="InterPro" id="IPR013087">
    <property type="entry name" value="Znf_C2H2_type"/>
</dbReference>
<dbReference type="SUPFAM" id="SSF46689">
    <property type="entry name" value="Homeodomain-like"/>
    <property type="match status" value="1"/>
</dbReference>
<keyword evidence="3 5" id="KW-0539">Nucleus</keyword>
<dbReference type="EMBL" id="JAUJFL010000001">
    <property type="protein sequence ID" value="KAK2614378.1"/>
    <property type="molecule type" value="Genomic_DNA"/>
</dbReference>
<keyword evidence="4" id="KW-0863">Zinc-finger</keyword>
<dbReference type="GO" id="GO:0008270">
    <property type="term" value="F:zinc ion binding"/>
    <property type="evidence" value="ECO:0007669"/>
    <property type="project" value="UniProtKB-KW"/>
</dbReference>
<dbReference type="PROSITE" id="PS51253">
    <property type="entry name" value="HTH_CENPB"/>
    <property type="match status" value="1"/>
</dbReference>
<dbReference type="InterPro" id="IPR008422">
    <property type="entry name" value="KN_HD"/>
</dbReference>
<keyword evidence="2 5" id="KW-0371">Homeobox</keyword>
<feature type="domain" description="Homeobox" evidence="7">
    <location>
        <begin position="206"/>
        <end position="261"/>
    </location>
</feature>
<dbReference type="SMART" id="SM00355">
    <property type="entry name" value="ZnF_C2H2"/>
    <property type="match status" value="2"/>
</dbReference>
<evidence type="ECO:0000256" key="2">
    <source>
        <dbReference type="ARBA" id="ARBA00023155"/>
    </source>
</evidence>
<proteinExistence type="predicted"/>
<comment type="caution">
    <text evidence="10">The sequence shown here is derived from an EMBL/GenBank/DDBJ whole genome shotgun (WGS) entry which is preliminary data.</text>
</comment>
<feature type="compositionally biased region" description="Low complexity" evidence="6">
    <location>
        <begin position="350"/>
        <end position="383"/>
    </location>
</feature>
<dbReference type="InterPro" id="IPR006600">
    <property type="entry name" value="HTH_CenpB_DNA-bd_dom"/>
</dbReference>
<keyword evidence="4" id="KW-0479">Metal-binding</keyword>
<evidence type="ECO:0000256" key="6">
    <source>
        <dbReference type="SAM" id="MobiDB-lite"/>
    </source>
</evidence>
<dbReference type="InterPro" id="IPR009057">
    <property type="entry name" value="Homeodomain-like_sf"/>
</dbReference>
<feature type="region of interest" description="Disordered" evidence="6">
    <location>
        <begin position="1146"/>
        <end position="1209"/>
    </location>
</feature>
<dbReference type="InterPro" id="IPR001356">
    <property type="entry name" value="HD"/>
</dbReference>
<feature type="region of interest" description="Disordered" evidence="6">
    <location>
        <begin position="285"/>
        <end position="309"/>
    </location>
</feature>
<dbReference type="CDD" id="cd00086">
    <property type="entry name" value="homeodomain"/>
    <property type="match status" value="1"/>
</dbReference>
<feature type="region of interest" description="Disordered" evidence="6">
    <location>
        <begin position="856"/>
        <end position="905"/>
    </location>
</feature>
<evidence type="ECO:0000313" key="10">
    <source>
        <dbReference type="EMBL" id="KAK2614378.1"/>
    </source>
</evidence>
<dbReference type="Proteomes" id="UP001265746">
    <property type="component" value="Unassembled WGS sequence"/>
</dbReference>
<comment type="subcellular location">
    <subcellularLocation>
        <location evidence="5">Nucleus</location>
    </subcellularLocation>
</comment>
<feature type="compositionally biased region" description="Low complexity" evidence="6">
    <location>
        <begin position="1184"/>
        <end position="1197"/>
    </location>
</feature>
<dbReference type="SMART" id="SM00389">
    <property type="entry name" value="HOX"/>
    <property type="match status" value="1"/>
</dbReference>
<feature type="compositionally biased region" description="Polar residues" evidence="6">
    <location>
        <begin position="287"/>
        <end position="305"/>
    </location>
</feature>
<feature type="compositionally biased region" description="Basic residues" evidence="6">
    <location>
        <begin position="386"/>
        <end position="397"/>
    </location>
</feature>
<evidence type="ECO:0000256" key="5">
    <source>
        <dbReference type="PROSITE-ProRule" id="PRU00108"/>
    </source>
</evidence>
<evidence type="ECO:0000256" key="3">
    <source>
        <dbReference type="ARBA" id="ARBA00023242"/>
    </source>
</evidence>
<protein>
    <submittedName>
        <fullName evidence="10">Uncharacterized protein</fullName>
    </submittedName>
</protein>
<dbReference type="Pfam" id="PF05920">
    <property type="entry name" value="Homeobox_KN"/>
    <property type="match status" value="1"/>
</dbReference>
<dbReference type="GO" id="GO:0005634">
    <property type="term" value="C:nucleus"/>
    <property type="evidence" value="ECO:0007669"/>
    <property type="project" value="UniProtKB-SubCell"/>
</dbReference>
<feature type="region of interest" description="Disordered" evidence="6">
    <location>
        <begin position="349"/>
        <end position="406"/>
    </location>
</feature>
<dbReference type="AlphaFoldDB" id="A0AAD9SNP0"/>
<feature type="compositionally biased region" description="Polar residues" evidence="6">
    <location>
        <begin position="881"/>
        <end position="905"/>
    </location>
</feature>
<accession>A0AAD9SNP0</accession>
<evidence type="ECO:0000313" key="11">
    <source>
        <dbReference type="Proteomes" id="UP001265746"/>
    </source>
</evidence>
<gene>
    <name evidence="10" type="ORF">N8I77_001213</name>
</gene>
<dbReference type="Pfam" id="PF03221">
    <property type="entry name" value="HTH_Tnp_Tc5"/>
    <property type="match status" value="1"/>
</dbReference>
<dbReference type="PROSITE" id="PS50157">
    <property type="entry name" value="ZINC_FINGER_C2H2_2"/>
    <property type="match status" value="1"/>
</dbReference>
<feature type="compositionally biased region" description="Polar residues" evidence="6">
    <location>
        <begin position="1158"/>
        <end position="1175"/>
    </location>
</feature>
<dbReference type="GO" id="GO:0003677">
    <property type="term" value="F:DNA binding"/>
    <property type="evidence" value="ECO:0007669"/>
    <property type="project" value="UniProtKB-UniRule"/>
</dbReference>
<keyword evidence="1 5" id="KW-0238">DNA-binding</keyword>
<dbReference type="GO" id="GO:0006355">
    <property type="term" value="P:regulation of DNA-templated transcription"/>
    <property type="evidence" value="ECO:0007669"/>
    <property type="project" value="InterPro"/>
</dbReference>
<feature type="compositionally biased region" description="Low complexity" evidence="6">
    <location>
        <begin position="859"/>
        <end position="873"/>
    </location>
</feature>
<reference evidence="10" key="1">
    <citation type="submission" date="2023-06" db="EMBL/GenBank/DDBJ databases">
        <authorList>
            <person name="Noh H."/>
        </authorList>
    </citation>
    <scope>NUCLEOTIDE SEQUENCE</scope>
    <source>
        <strain evidence="10">DUCC20226</strain>
    </source>
</reference>
<name>A0AAD9SNP0_PHOAM</name>
<evidence type="ECO:0000256" key="1">
    <source>
        <dbReference type="ARBA" id="ARBA00023125"/>
    </source>
</evidence>
<feature type="domain" description="HTH CENPB-type" evidence="9">
    <location>
        <begin position="786"/>
        <end position="860"/>
    </location>
</feature>
<evidence type="ECO:0000259" key="9">
    <source>
        <dbReference type="PROSITE" id="PS51253"/>
    </source>
</evidence>
<feature type="DNA-binding region" description="Homeobox" evidence="5">
    <location>
        <begin position="208"/>
        <end position="262"/>
    </location>
</feature>
<dbReference type="Gene3D" id="1.10.10.60">
    <property type="entry name" value="Homeodomain-like"/>
    <property type="match status" value="1"/>
</dbReference>
<dbReference type="PROSITE" id="PS00028">
    <property type="entry name" value="ZINC_FINGER_C2H2_1"/>
    <property type="match status" value="1"/>
</dbReference>